<evidence type="ECO:0000313" key="2">
    <source>
        <dbReference type="Proteomes" id="UP000822476"/>
    </source>
</evidence>
<protein>
    <recommendedName>
        <fullName evidence="3">Reverse transcriptase</fullName>
    </recommendedName>
</protein>
<proteinExistence type="predicted"/>
<keyword evidence="2" id="KW-1185">Reference proteome</keyword>
<accession>A0A8S9YLD5</accession>
<reference evidence="1" key="1">
    <citation type="submission" date="2019-07" db="EMBL/GenBank/DDBJ databases">
        <title>Annotation for the trematode Paragonimus miyazaki's.</title>
        <authorList>
            <person name="Choi Y.-J."/>
        </authorList>
    </citation>
    <scope>NUCLEOTIDE SEQUENCE</scope>
    <source>
        <strain evidence="1">Japan</strain>
    </source>
</reference>
<dbReference type="EMBL" id="JTDE01021107">
    <property type="protein sequence ID" value="KAF7233384.1"/>
    <property type="molecule type" value="Genomic_DNA"/>
</dbReference>
<evidence type="ECO:0000313" key="1">
    <source>
        <dbReference type="EMBL" id="KAF7233384.1"/>
    </source>
</evidence>
<comment type="caution">
    <text evidence="1">The sequence shown here is derived from an EMBL/GenBank/DDBJ whole genome shotgun (WGS) entry which is preliminary data.</text>
</comment>
<gene>
    <name evidence="1" type="ORF">EG68_04446</name>
</gene>
<sequence>MVGSVSSKAVLYQKLAAMFPGRSREGVKMRLIKVKWPGVGKHDVQKVISEPRDEIQWSSDEGTVINISSDDSDMNVINVEQLEEERWRSQMLDHIINSLVKFTEPRIRSTDLLAIARNVKFGRITDDVACSDLETIVAECFPTKWNFRGRKTRAVRKSLSKRMNRKLNYAALQTQDGNYWKEIFQMESKRDCRPVAQKGHERNVVAAFGSEEIRNALRDAAGTAPGFDKLLASDLLKWNLEVVAQLFNLMLVLETLTSQLSLVRLKFVPKVDEPATPADYWPIAVSSALQRVMHKVLAKMVAFQKKDGYLEAFTLLHTILRTVYDEAIPIAMAFLDISKAFDKQRAKCERLVNSDTLEVANIVQCKAVMSDITVANVPIFVYGKPVGSKLEEEKAWKEALVKTHDGADLMNVQVARARFYWGLQLRGGLLNMKVRSSRGYRRALGDSRCRGLYGCPESIGYILQKCSVTHDARCARHNRVV</sequence>
<name>A0A8S9YLD5_9TREM</name>
<organism evidence="1 2">
    <name type="scientific">Paragonimus skrjabini miyazakii</name>
    <dbReference type="NCBI Taxonomy" id="59628"/>
    <lineage>
        <taxon>Eukaryota</taxon>
        <taxon>Metazoa</taxon>
        <taxon>Spiralia</taxon>
        <taxon>Lophotrochozoa</taxon>
        <taxon>Platyhelminthes</taxon>
        <taxon>Trematoda</taxon>
        <taxon>Digenea</taxon>
        <taxon>Plagiorchiida</taxon>
        <taxon>Troglotremata</taxon>
        <taxon>Troglotrematidae</taxon>
        <taxon>Paragonimus</taxon>
    </lineage>
</organism>
<evidence type="ECO:0008006" key="3">
    <source>
        <dbReference type="Google" id="ProtNLM"/>
    </source>
</evidence>
<dbReference type="Proteomes" id="UP000822476">
    <property type="component" value="Unassembled WGS sequence"/>
</dbReference>
<dbReference type="AlphaFoldDB" id="A0A8S9YLD5"/>
<dbReference type="OrthoDB" id="6286681at2759"/>